<organism evidence="1 2">
    <name type="scientific">Streptomyces xanthophaeus</name>
    <dbReference type="NCBI Taxonomy" id="67385"/>
    <lineage>
        <taxon>Bacteria</taxon>
        <taxon>Bacillati</taxon>
        <taxon>Actinomycetota</taxon>
        <taxon>Actinomycetes</taxon>
        <taxon>Kitasatosporales</taxon>
        <taxon>Streptomycetaceae</taxon>
        <taxon>Streptomyces</taxon>
    </lineage>
</organism>
<proteinExistence type="predicted"/>
<dbReference type="Proteomes" id="UP000600026">
    <property type="component" value="Unassembled WGS sequence"/>
</dbReference>
<sequence>MVTSPGLGQWANSSSAAAKTAARLRAASLRGLRSGIEILRLRSGPAVRIVHEEADRWSVSYGTECLMPATTSPADPYRPSPRLRDYRNALAVEASGIDFTGSSAR</sequence>
<protein>
    <submittedName>
        <fullName evidence="1">Uncharacterized protein</fullName>
    </submittedName>
</protein>
<dbReference type="EMBL" id="BNEE01000006">
    <property type="protein sequence ID" value="GHI85909.1"/>
    <property type="molecule type" value="Genomic_DNA"/>
</dbReference>
<keyword evidence="2" id="KW-1185">Reference proteome</keyword>
<gene>
    <name evidence="1" type="ORF">Sxan_32730</name>
</gene>
<reference evidence="1" key="1">
    <citation type="submission" date="2020-09" db="EMBL/GenBank/DDBJ databases">
        <title>Whole genome shotgun sequence of Streptomyces xanthophaeus NBRC 12829.</title>
        <authorList>
            <person name="Komaki H."/>
            <person name="Tamura T."/>
        </authorList>
    </citation>
    <scope>NUCLEOTIDE SEQUENCE</scope>
    <source>
        <strain evidence="1">NBRC 12829</strain>
    </source>
</reference>
<name>A0A919LIW6_9ACTN</name>
<evidence type="ECO:0000313" key="1">
    <source>
        <dbReference type="EMBL" id="GHI85909.1"/>
    </source>
</evidence>
<dbReference type="AlphaFoldDB" id="A0A919LIW6"/>
<comment type="caution">
    <text evidence="1">The sequence shown here is derived from an EMBL/GenBank/DDBJ whole genome shotgun (WGS) entry which is preliminary data.</text>
</comment>
<accession>A0A919LIW6</accession>
<evidence type="ECO:0000313" key="2">
    <source>
        <dbReference type="Proteomes" id="UP000600026"/>
    </source>
</evidence>